<name>J9RAC5_POPTR</name>
<protein>
    <submittedName>
        <fullName evidence="2">Cellulose synthase</fullName>
    </submittedName>
</protein>
<sequence length="48" mass="5684">MNDEYGNPIWKNRVESWKDKKNKKKKSSPKAETEPAQVPPEQQMEEKP</sequence>
<evidence type="ECO:0000313" key="2">
    <source>
        <dbReference type="EMBL" id="AFR38414.1"/>
    </source>
</evidence>
<dbReference type="EMBL" id="JX551220">
    <property type="protein sequence ID" value="AFR38414.1"/>
    <property type="molecule type" value="Genomic_DNA"/>
</dbReference>
<gene>
    <name evidence="2" type="primary">CesA1B</name>
</gene>
<feature type="non-terminal residue" evidence="2">
    <location>
        <position position="48"/>
    </location>
</feature>
<feature type="region of interest" description="Disordered" evidence="1">
    <location>
        <begin position="1"/>
        <end position="48"/>
    </location>
</feature>
<evidence type="ECO:0000256" key="1">
    <source>
        <dbReference type="SAM" id="MobiDB-lite"/>
    </source>
</evidence>
<feature type="non-terminal residue" evidence="2">
    <location>
        <position position="1"/>
    </location>
</feature>
<organism evidence="2">
    <name type="scientific">Populus trichocarpa</name>
    <name type="common">Western balsam poplar</name>
    <name type="synonym">Populus balsamifera subsp. trichocarpa</name>
    <dbReference type="NCBI Taxonomy" id="3694"/>
    <lineage>
        <taxon>Eukaryota</taxon>
        <taxon>Viridiplantae</taxon>
        <taxon>Streptophyta</taxon>
        <taxon>Embryophyta</taxon>
        <taxon>Tracheophyta</taxon>
        <taxon>Spermatophyta</taxon>
        <taxon>Magnoliopsida</taxon>
        <taxon>eudicotyledons</taxon>
        <taxon>Gunneridae</taxon>
        <taxon>Pentapetalae</taxon>
        <taxon>rosids</taxon>
        <taxon>fabids</taxon>
        <taxon>Malpighiales</taxon>
        <taxon>Salicaceae</taxon>
        <taxon>Saliceae</taxon>
        <taxon>Populus</taxon>
    </lineage>
</organism>
<reference evidence="2" key="1">
    <citation type="journal article" date="2013" name="New Phytol.">
        <title>Association genetics of chemical wood properties in black poplar (Populus nigra).</title>
        <authorList>
            <person name="Guerra F.P."/>
            <person name="Wegrzyn J.L."/>
            <person name="Sykes R."/>
            <person name="Davis M.F."/>
            <person name="Stanton B.J."/>
            <person name="Neale D.B."/>
        </authorList>
    </citation>
    <scope>NUCLEOTIDE SEQUENCE</scope>
    <source>
        <strain evidence="2">CesA1B_08-9520</strain>
    </source>
</reference>
<dbReference type="AlphaFoldDB" id="J9RAC5"/>
<proteinExistence type="predicted"/>
<accession>J9RAC5</accession>